<gene>
    <name evidence="2" type="ORF">HWD57_12315</name>
</gene>
<keyword evidence="1" id="KW-0812">Transmembrane</keyword>
<dbReference type="AlphaFoldDB" id="A0A7D5SEJ2"/>
<proteinExistence type="predicted"/>
<evidence type="ECO:0000313" key="3">
    <source>
        <dbReference type="Proteomes" id="UP000509684"/>
    </source>
</evidence>
<reference evidence="2 3" key="1">
    <citation type="journal article" date="2019" name="Microbiome">
        <title>Annotated bacterial chromosomes from frame-shift-corrected long-read metagenomic data.</title>
        <authorList>
            <person name="Arumugam K."/>
            <person name="Bagci C."/>
            <person name="Bessarab I."/>
            <person name="Beier S."/>
            <person name="Buchfink B."/>
            <person name="Gorska A."/>
            <person name="Qiu G."/>
            <person name="Huson D.H."/>
            <person name="Williams R.B.H."/>
        </authorList>
    </citation>
    <scope>NUCLEOTIDE SEQUENCE [LARGE SCALE GENOMIC DNA]</scope>
    <source>
        <strain evidence="2">SSA1</strain>
    </source>
</reference>
<evidence type="ECO:0000313" key="2">
    <source>
        <dbReference type="EMBL" id="QLH50479.1"/>
    </source>
</evidence>
<name>A0A7D5SEJ2_9PROT</name>
<organism evidence="2 3">
    <name type="scientific">Candidatus Accumulibacter cognatus</name>
    <dbReference type="NCBI Taxonomy" id="2954383"/>
    <lineage>
        <taxon>Bacteria</taxon>
        <taxon>Pseudomonadati</taxon>
        <taxon>Pseudomonadota</taxon>
        <taxon>Betaproteobacteria</taxon>
        <taxon>Candidatus Accumulibacter</taxon>
    </lineage>
</organism>
<dbReference type="Proteomes" id="UP000509684">
    <property type="component" value="Chromosome"/>
</dbReference>
<keyword evidence="1" id="KW-1133">Transmembrane helix</keyword>
<dbReference type="KEGG" id="acog:HWD57_12315"/>
<protein>
    <recommendedName>
        <fullName evidence="4">PEP-CTERM sorting domain-containing protein</fullName>
    </recommendedName>
</protein>
<sequence>MKFRRQLKNMRNNYLAQNVLKPLRSSRMLYGRGKPLSNAQNRHNTFHTEIKNMNLSKSLRGIAAAATLVAAGAAQAAAITTDTWYFFGFGDTGTPLTGSTADTYQSGPIVGVGSPEGSWTIHLNRAAQLFWTDLQISGDRFEFFANAVSVGTSGTDCVGCSSTGTDIAAALADANYGKGSATLGAGDYTLTGTFLGDVKFGDGAFIVRDLPAPGSLALAALGLSLLGFARRRA</sequence>
<evidence type="ECO:0000256" key="1">
    <source>
        <dbReference type="SAM" id="Phobius"/>
    </source>
</evidence>
<keyword evidence="1" id="KW-0472">Membrane</keyword>
<evidence type="ECO:0008006" key="4">
    <source>
        <dbReference type="Google" id="ProtNLM"/>
    </source>
</evidence>
<feature type="transmembrane region" description="Helical" evidence="1">
    <location>
        <begin position="210"/>
        <end position="229"/>
    </location>
</feature>
<accession>A0A7D5SEJ2</accession>
<dbReference type="EMBL" id="CP058708">
    <property type="protein sequence ID" value="QLH50479.1"/>
    <property type="molecule type" value="Genomic_DNA"/>
</dbReference>
<dbReference type="RefSeq" id="WP_273704426.1">
    <property type="nucleotide sequence ID" value="NZ_JDST02000026.1"/>
</dbReference>